<dbReference type="eggNOG" id="ENOG502S03S">
    <property type="taxonomic scope" value="Eukaryota"/>
</dbReference>
<proteinExistence type="predicted"/>
<dbReference type="Gene3D" id="3.30.450.150">
    <property type="entry name" value="Haem-degrading domain"/>
    <property type="match status" value="1"/>
</dbReference>
<dbReference type="RefSeq" id="XP_007879094.1">
    <property type="nucleotide sequence ID" value="XM_007880903.1"/>
</dbReference>
<dbReference type="KEGG" id="pfp:PFL1_03386"/>
<dbReference type="Proteomes" id="UP000053664">
    <property type="component" value="Unassembled WGS sequence"/>
</dbReference>
<name>A0A061H8A4_9BASI</name>
<evidence type="ECO:0000313" key="2">
    <source>
        <dbReference type="Proteomes" id="UP000053664"/>
    </source>
</evidence>
<dbReference type="OrthoDB" id="2209940at2759"/>
<dbReference type="InterPro" id="IPR005624">
    <property type="entry name" value="PduO/GlcC-like"/>
</dbReference>
<evidence type="ECO:0000313" key="1">
    <source>
        <dbReference type="EMBL" id="EPQ29097.1"/>
    </source>
</evidence>
<dbReference type="PANTHER" id="PTHR28255:SF1">
    <property type="entry name" value="UPF0303 PROTEIN YBR137W"/>
    <property type="match status" value="1"/>
</dbReference>
<accession>A0A061H8A4</accession>
<dbReference type="EMBL" id="KE361632">
    <property type="protein sequence ID" value="EPQ29097.1"/>
    <property type="molecule type" value="Genomic_DNA"/>
</dbReference>
<dbReference type="InterPro" id="IPR010371">
    <property type="entry name" value="YBR137W-like"/>
</dbReference>
<dbReference type="HOGENOM" id="CLU_101036_0_0_1"/>
<gene>
    <name evidence="1" type="ORF">PFL1_03386</name>
</gene>
<dbReference type="GO" id="GO:0006620">
    <property type="term" value="P:post-translational protein targeting to endoplasmic reticulum membrane"/>
    <property type="evidence" value="ECO:0007669"/>
    <property type="project" value="TreeGrafter"/>
</dbReference>
<dbReference type="GO" id="GO:0072380">
    <property type="term" value="C:TRC complex"/>
    <property type="evidence" value="ECO:0007669"/>
    <property type="project" value="TreeGrafter"/>
</dbReference>
<dbReference type="AlphaFoldDB" id="A0A061H8A4"/>
<dbReference type="GeneID" id="19317496"/>
<dbReference type="SUPFAM" id="SSF143744">
    <property type="entry name" value="GlcG-like"/>
    <property type="match status" value="1"/>
</dbReference>
<reference evidence="1 2" key="1">
    <citation type="journal article" date="2013" name="Plant Cell">
        <title>The transition from a phytopathogenic smut ancestor to an anamorphic biocontrol agent deciphered by comparative whole-genome analysis.</title>
        <authorList>
            <person name="Lefebvre F."/>
            <person name="Joly D.L."/>
            <person name="Labbe C."/>
            <person name="Teichmann B."/>
            <person name="Linning R."/>
            <person name="Belzile F."/>
            <person name="Bakkeren G."/>
            <person name="Belanger R.R."/>
        </authorList>
    </citation>
    <scope>NUCLEOTIDE SEQUENCE [LARGE SCALE GENOMIC DNA]</scope>
    <source>
        <strain evidence="1 2">PF-1</strain>
    </source>
</reference>
<dbReference type="InterPro" id="IPR038084">
    <property type="entry name" value="PduO/GlcC-like_sf"/>
</dbReference>
<protein>
    <submittedName>
        <fullName evidence="1">Uncharacterized protein</fullName>
    </submittedName>
</protein>
<organism evidence="1 2">
    <name type="scientific">Pseudozyma flocculosa PF-1</name>
    <dbReference type="NCBI Taxonomy" id="1277687"/>
    <lineage>
        <taxon>Eukaryota</taxon>
        <taxon>Fungi</taxon>
        <taxon>Dikarya</taxon>
        <taxon>Basidiomycota</taxon>
        <taxon>Ustilaginomycotina</taxon>
        <taxon>Ustilaginomycetes</taxon>
        <taxon>Ustilaginales</taxon>
        <taxon>Ustilaginaceae</taxon>
        <taxon>Pseudozyma</taxon>
    </lineage>
</organism>
<dbReference type="PANTHER" id="PTHR28255">
    <property type="match status" value="1"/>
</dbReference>
<dbReference type="Pfam" id="PF03928">
    <property type="entry name" value="HbpS-like"/>
    <property type="match status" value="1"/>
</dbReference>
<sequence>MTDYAAQIAELTDQEARLRLPTFDFDAAFGIGSAIRSAFLQAHETGCASGVEGIVISIQLFSGHTLFSAAVGHAPSIGPDNWGWIQRKVNTVRRFGKSSFLVGRTLLAKGRDLDYLGPEYAAHGGAFPIHIRGNTTGAIGAIAVSGLSQEEDHRLVVDAIAAAIQAMSLRQGGEPKA</sequence>
<dbReference type="PIRSF" id="PIRSF008757">
    <property type="entry name" value="UCP008757"/>
    <property type="match status" value="1"/>
</dbReference>